<dbReference type="RefSeq" id="WP_114310018.1">
    <property type="nucleotide sequence ID" value="NZ_QPJO01000003.1"/>
</dbReference>
<evidence type="ECO:0000313" key="2">
    <source>
        <dbReference type="EMBL" id="RCW91512.1"/>
    </source>
</evidence>
<name>A0A368ZE40_9FLAO</name>
<proteinExistence type="predicted"/>
<evidence type="ECO:0000256" key="1">
    <source>
        <dbReference type="SAM" id="Phobius"/>
    </source>
</evidence>
<keyword evidence="1" id="KW-0812">Transmembrane</keyword>
<gene>
    <name evidence="2" type="ORF">DFQ08_103342</name>
</gene>
<dbReference type="OrthoDB" id="1441308at2"/>
<evidence type="ECO:0000313" key="3">
    <source>
        <dbReference type="Proteomes" id="UP000253436"/>
    </source>
</evidence>
<keyword evidence="1" id="KW-1133">Transmembrane helix</keyword>
<comment type="caution">
    <text evidence="2">The sequence shown here is derived from an EMBL/GenBank/DDBJ whole genome shotgun (WGS) entry which is preliminary data.</text>
</comment>
<dbReference type="Proteomes" id="UP000253436">
    <property type="component" value="Unassembled WGS sequence"/>
</dbReference>
<keyword evidence="3" id="KW-1185">Reference proteome</keyword>
<feature type="transmembrane region" description="Helical" evidence="1">
    <location>
        <begin position="41"/>
        <end position="62"/>
    </location>
</feature>
<accession>A0A368ZE40</accession>
<protein>
    <submittedName>
        <fullName evidence="2">Uncharacterized protein</fullName>
    </submittedName>
</protein>
<reference evidence="2 3" key="1">
    <citation type="submission" date="2018-07" db="EMBL/GenBank/DDBJ databases">
        <title>Genomic Encyclopedia of Type Strains, Phase III (KMG-III): the genomes of soil and plant-associated and newly described type strains.</title>
        <authorList>
            <person name="Whitman W."/>
        </authorList>
    </citation>
    <scope>NUCLEOTIDE SEQUENCE [LARGE SCALE GENOMIC DNA]</scope>
    <source>
        <strain evidence="2 3">CECT 7958</strain>
    </source>
</reference>
<dbReference type="EMBL" id="QPJO01000003">
    <property type="protein sequence ID" value="RCW91512.1"/>
    <property type="molecule type" value="Genomic_DNA"/>
</dbReference>
<keyword evidence="1" id="KW-0472">Membrane</keyword>
<organism evidence="2 3">
    <name type="scientific">Winogradskyella arenosi</name>
    <dbReference type="NCBI Taxonomy" id="533325"/>
    <lineage>
        <taxon>Bacteria</taxon>
        <taxon>Pseudomonadati</taxon>
        <taxon>Bacteroidota</taxon>
        <taxon>Flavobacteriia</taxon>
        <taxon>Flavobacteriales</taxon>
        <taxon>Flavobacteriaceae</taxon>
        <taxon>Winogradskyella</taxon>
    </lineage>
</organism>
<sequence>MKKKLFLDSTDVHQITGLSMRSAQNMMQYIRTERNLGNQRVIGIFDFAIVFNLPVTVVFDYVNTDIYKKGPMDDEAIRRTYQKKSLEDGYSNYLYHKDFDIFMTPSDLKTRISRNKEQSDDIAS</sequence>
<dbReference type="AlphaFoldDB" id="A0A368ZE40"/>